<comment type="caution">
    <text evidence="1">The sequence shown here is derived from an EMBL/GenBank/DDBJ whole genome shotgun (WGS) entry which is preliminary data.</text>
</comment>
<dbReference type="InterPro" id="IPR036691">
    <property type="entry name" value="Endo/exonu/phosph_ase_sf"/>
</dbReference>
<dbReference type="GeneID" id="87833176"/>
<keyword evidence="2" id="KW-1185">Reference proteome</keyword>
<dbReference type="Gene3D" id="3.60.10.10">
    <property type="entry name" value="Endonuclease/exonuclease/phosphatase"/>
    <property type="match status" value="1"/>
</dbReference>
<sequence>MSGLIRRLVPGKTEYFTFRDGQWRPVEAHGTTILVPRSDGLLPITSVARQHYARTVMSATPSSSTSPSPVRRTHCAVTTHLESPRAVPPKRPVQLAAAAAHLRQEYAGVLAGDLNATEKFGRNAACRRFGMDVVVEEEEEEEADRESMEEWDLEKPWVTDHLGFKAEFVVEVGEAVGESRGGVRGGF</sequence>
<organism evidence="1 2">
    <name type="scientific">Parathielavia appendiculata</name>
    <dbReference type="NCBI Taxonomy" id="2587402"/>
    <lineage>
        <taxon>Eukaryota</taxon>
        <taxon>Fungi</taxon>
        <taxon>Dikarya</taxon>
        <taxon>Ascomycota</taxon>
        <taxon>Pezizomycotina</taxon>
        <taxon>Sordariomycetes</taxon>
        <taxon>Sordariomycetidae</taxon>
        <taxon>Sordariales</taxon>
        <taxon>Chaetomiaceae</taxon>
        <taxon>Parathielavia</taxon>
    </lineage>
</organism>
<dbReference type="AlphaFoldDB" id="A0AAN6Z278"/>
<evidence type="ECO:0000313" key="2">
    <source>
        <dbReference type="Proteomes" id="UP001302602"/>
    </source>
</evidence>
<gene>
    <name evidence="1" type="ORF">N657DRAFT_681630</name>
</gene>
<dbReference type="RefSeq" id="XP_062646402.1">
    <property type="nucleotide sequence ID" value="XM_062796408.1"/>
</dbReference>
<evidence type="ECO:0000313" key="1">
    <source>
        <dbReference type="EMBL" id="KAK4122631.1"/>
    </source>
</evidence>
<name>A0AAN6Z278_9PEZI</name>
<protein>
    <recommendedName>
        <fullName evidence="3">Endonuclease/exonuclease/phosphatase domain-containing protein</fullName>
    </recommendedName>
</protein>
<reference evidence="1" key="1">
    <citation type="journal article" date="2023" name="Mol. Phylogenet. Evol.">
        <title>Genome-scale phylogeny and comparative genomics of the fungal order Sordariales.</title>
        <authorList>
            <person name="Hensen N."/>
            <person name="Bonometti L."/>
            <person name="Westerberg I."/>
            <person name="Brannstrom I.O."/>
            <person name="Guillou S."/>
            <person name="Cros-Aarteil S."/>
            <person name="Calhoun S."/>
            <person name="Haridas S."/>
            <person name="Kuo A."/>
            <person name="Mondo S."/>
            <person name="Pangilinan J."/>
            <person name="Riley R."/>
            <person name="LaButti K."/>
            <person name="Andreopoulos B."/>
            <person name="Lipzen A."/>
            <person name="Chen C."/>
            <person name="Yan M."/>
            <person name="Daum C."/>
            <person name="Ng V."/>
            <person name="Clum A."/>
            <person name="Steindorff A."/>
            <person name="Ohm R.A."/>
            <person name="Martin F."/>
            <person name="Silar P."/>
            <person name="Natvig D.O."/>
            <person name="Lalanne C."/>
            <person name="Gautier V."/>
            <person name="Ament-Velasquez S.L."/>
            <person name="Kruys A."/>
            <person name="Hutchinson M.I."/>
            <person name="Powell A.J."/>
            <person name="Barry K."/>
            <person name="Miller A.N."/>
            <person name="Grigoriev I.V."/>
            <person name="Debuchy R."/>
            <person name="Gladieux P."/>
            <person name="Hiltunen Thoren M."/>
            <person name="Johannesson H."/>
        </authorList>
    </citation>
    <scope>NUCLEOTIDE SEQUENCE</scope>
    <source>
        <strain evidence="1">CBS 731.68</strain>
    </source>
</reference>
<reference evidence="1" key="2">
    <citation type="submission" date="2023-05" db="EMBL/GenBank/DDBJ databases">
        <authorList>
            <consortium name="Lawrence Berkeley National Laboratory"/>
            <person name="Steindorff A."/>
            <person name="Hensen N."/>
            <person name="Bonometti L."/>
            <person name="Westerberg I."/>
            <person name="Brannstrom I.O."/>
            <person name="Guillou S."/>
            <person name="Cros-Aarteil S."/>
            <person name="Calhoun S."/>
            <person name="Haridas S."/>
            <person name="Kuo A."/>
            <person name="Mondo S."/>
            <person name="Pangilinan J."/>
            <person name="Riley R."/>
            <person name="Labutti K."/>
            <person name="Andreopoulos B."/>
            <person name="Lipzen A."/>
            <person name="Chen C."/>
            <person name="Yanf M."/>
            <person name="Daum C."/>
            <person name="Ng V."/>
            <person name="Clum A."/>
            <person name="Ohm R."/>
            <person name="Martin F."/>
            <person name="Silar P."/>
            <person name="Natvig D."/>
            <person name="Lalanne C."/>
            <person name="Gautier V."/>
            <person name="Ament-Velasquez S.L."/>
            <person name="Kruys A."/>
            <person name="Hutchinson M.I."/>
            <person name="Powell A.J."/>
            <person name="Barry K."/>
            <person name="Miller A.N."/>
            <person name="Grigoriev I.V."/>
            <person name="Debuchy R."/>
            <person name="Gladieux P."/>
            <person name="Thoren M.H."/>
            <person name="Johannesson H."/>
        </authorList>
    </citation>
    <scope>NUCLEOTIDE SEQUENCE</scope>
    <source>
        <strain evidence="1">CBS 731.68</strain>
    </source>
</reference>
<dbReference type="Proteomes" id="UP001302602">
    <property type="component" value="Unassembled WGS sequence"/>
</dbReference>
<proteinExistence type="predicted"/>
<accession>A0AAN6Z278</accession>
<evidence type="ECO:0008006" key="3">
    <source>
        <dbReference type="Google" id="ProtNLM"/>
    </source>
</evidence>
<dbReference type="EMBL" id="MU853230">
    <property type="protein sequence ID" value="KAK4122631.1"/>
    <property type="molecule type" value="Genomic_DNA"/>
</dbReference>